<evidence type="ECO:0000256" key="2">
    <source>
        <dbReference type="SAM" id="SignalP"/>
    </source>
</evidence>
<dbReference type="Pfam" id="PF03401">
    <property type="entry name" value="TctC"/>
    <property type="match status" value="1"/>
</dbReference>
<dbReference type="InterPro" id="IPR005064">
    <property type="entry name" value="BUG"/>
</dbReference>
<organism evidence="3 4">
    <name type="scientific">Ramlibacter agri</name>
    <dbReference type="NCBI Taxonomy" id="2728837"/>
    <lineage>
        <taxon>Bacteria</taxon>
        <taxon>Pseudomonadati</taxon>
        <taxon>Pseudomonadota</taxon>
        <taxon>Betaproteobacteria</taxon>
        <taxon>Burkholderiales</taxon>
        <taxon>Comamonadaceae</taxon>
        <taxon>Ramlibacter</taxon>
    </lineage>
</organism>
<dbReference type="EMBL" id="JABBFX010000001">
    <property type="protein sequence ID" value="NML43375.1"/>
    <property type="molecule type" value="Genomic_DNA"/>
</dbReference>
<feature type="chain" id="PRO_5032303109" evidence="2">
    <location>
        <begin position="27"/>
        <end position="321"/>
    </location>
</feature>
<dbReference type="AlphaFoldDB" id="A0A848GXR2"/>
<dbReference type="PANTHER" id="PTHR42928:SF5">
    <property type="entry name" value="BLR1237 PROTEIN"/>
    <property type="match status" value="1"/>
</dbReference>
<protein>
    <submittedName>
        <fullName evidence="3">Tripartite tricarboxylate transporter substrate binding protein</fullName>
    </submittedName>
</protein>
<evidence type="ECO:0000313" key="3">
    <source>
        <dbReference type="EMBL" id="NML43375.1"/>
    </source>
</evidence>
<gene>
    <name evidence="3" type="ORF">HHL11_06400</name>
</gene>
<reference evidence="3 4" key="1">
    <citation type="submission" date="2020-04" db="EMBL/GenBank/DDBJ databases">
        <title>Ramlibacter sp. G-1-2-2 isolated from soil.</title>
        <authorList>
            <person name="Dahal R.H."/>
        </authorList>
    </citation>
    <scope>NUCLEOTIDE SEQUENCE [LARGE SCALE GENOMIC DNA]</scope>
    <source>
        <strain evidence="3 4">G-1-2-2</strain>
    </source>
</reference>
<dbReference type="Proteomes" id="UP000541185">
    <property type="component" value="Unassembled WGS sequence"/>
</dbReference>
<feature type="signal peptide" evidence="2">
    <location>
        <begin position="1"/>
        <end position="26"/>
    </location>
</feature>
<proteinExistence type="inferred from homology"/>
<sequence length="321" mass="33803">MTRHRKVLHLLALGACALSLAAPARAQDRYPVQAIRIVVPYPPGGTTDFIARNYADALGHELGQAVVVDNKPGGGTNIGAEMVARAKPDGYTLLLANNSQVLNPVFGPNPSFELSALEPVSLVSRIAFVIAANPKVPVNNPAELLAAAKAQPGKLSVSSAQLDLYVELLNNKAGIKLLHVPYKGGAPATMDAISGQVNMVFALTPVLLPHIQAGKLKPVAVTSGKRLAVLPDVPTLTEQGIDYDISIWYGVMAPAGTPRAIVDRLAAATKKIMATPDMVAKVRGAGAETATSSPEEFQAQLKSETAMWQQTAKVLPHLVQK</sequence>
<dbReference type="Gene3D" id="3.40.190.10">
    <property type="entry name" value="Periplasmic binding protein-like II"/>
    <property type="match status" value="1"/>
</dbReference>
<dbReference type="RefSeq" id="WP_169417585.1">
    <property type="nucleotide sequence ID" value="NZ_JABBFX010000001.1"/>
</dbReference>
<evidence type="ECO:0000256" key="1">
    <source>
        <dbReference type="ARBA" id="ARBA00006987"/>
    </source>
</evidence>
<keyword evidence="2" id="KW-0732">Signal</keyword>
<comment type="caution">
    <text evidence="3">The sequence shown here is derived from an EMBL/GenBank/DDBJ whole genome shotgun (WGS) entry which is preliminary data.</text>
</comment>
<name>A0A848GXR2_9BURK</name>
<keyword evidence="4" id="KW-1185">Reference proteome</keyword>
<dbReference type="Gene3D" id="3.40.190.150">
    <property type="entry name" value="Bordetella uptake gene, domain 1"/>
    <property type="match status" value="1"/>
</dbReference>
<accession>A0A848GXR2</accession>
<dbReference type="CDD" id="cd13578">
    <property type="entry name" value="PBP2_Bug27"/>
    <property type="match status" value="1"/>
</dbReference>
<dbReference type="SUPFAM" id="SSF53850">
    <property type="entry name" value="Periplasmic binding protein-like II"/>
    <property type="match status" value="1"/>
</dbReference>
<evidence type="ECO:0000313" key="4">
    <source>
        <dbReference type="Proteomes" id="UP000541185"/>
    </source>
</evidence>
<dbReference type="PIRSF" id="PIRSF017082">
    <property type="entry name" value="YflP"/>
    <property type="match status" value="1"/>
</dbReference>
<dbReference type="InterPro" id="IPR042100">
    <property type="entry name" value="Bug_dom1"/>
</dbReference>
<comment type="similarity">
    <text evidence="1">Belongs to the UPF0065 (bug) family.</text>
</comment>
<dbReference type="PANTHER" id="PTHR42928">
    <property type="entry name" value="TRICARBOXYLATE-BINDING PROTEIN"/>
    <property type="match status" value="1"/>
</dbReference>